<comment type="similarity">
    <text evidence="1">Belongs to the aldehyde dehydrogenase family.</text>
</comment>
<evidence type="ECO:0000313" key="5">
    <source>
        <dbReference type="Proteomes" id="UP001170310"/>
    </source>
</evidence>
<dbReference type="InterPro" id="IPR015590">
    <property type="entry name" value="Aldehyde_DH_dom"/>
</dbReference>
<proteinExistence type="inferred from homology"/>
<evidence type="ECO:0000256" key="2">
    <source>
        <dbReference type="ARBA" id="ARBA00023002"/>
    </source>
</evidence>
<protein>
    <submittedName>
        <fullName evidence="4">Aldehyde dehydrogenase family protein</fullName>
    </submittedName>
</protein>
<dbReference type="SUPFAM" id="SSF53720">
    <property type="entry name" value="ALDH-like"/>
    <property type="match status" value="1"/>
</dbReference>
<comment type="caution">
    <text evidence="4">The sequence shown here is derived from an EMBL/GenBank/DDBJ whole genome shotgun (WGS) entry which is preliminary data.</text>
</comment>
<feature type="domain" description="Aldehyde dehydrogenase" evidence="3">
    <location>
        <begin position="1"/>
        <end position="89"/>
    </location>
</feature>
<organism evidence="4 5">
    <name type="scientific">Staphylococcus pasteuri_A</name>
    <dbReference type="NCBI Taxonomy" id="3062664"/>
    <lineage>
        <taxon>Bacteria</taxon>
        <taxon>Bacillati</taxon>
        <taxon>Bacillota</taxon>
        <taxon>Bacilli</taxon>
        <taxon>Bacillales</taxon>
        <taxon>Staphylococcaceae</taxon>
        <taxon>Staphylococcus</taxon>
    </lineage>
</organism>
<evidence type="ECO:0000256" key="1">
    <source>
        <dbReference type="ARBA" id="ARBA00009986"/>
    </source>
</evidence>
<dbReference type="Proteomes" id="UP001170310">
    <property type="component" value="Unassembled WGS sequence"/>
</dbReference>
<feature type="non-terminal residue" evidence="4">
    <location>
        <position position="90"/>
    </location>
</feature>
<keyword evidence="5" id="KW-1185">Reference proteome</keyword>
<keyword evidence="2" id="KW-0560">Oxidoreductase</keyword>
<sequence>TPFNDPLNLVAHKIGPAIAAGNAIIVKPATVTPLSALLLAEAFDNADLPHGVLSVITGRGSEIGNVLVTHPDVRMISFTGGLETGEQITH</sequence>
<feature type="non-terminal residue" evidence="4">
    <location>
        <position position="1"/>
    </location>
</feature>
<dbReference type="InterPro" id="IPR016161">
    <property type="entry name" value="Ald_DH/histidinol_DH"/>
</dbReference>
<dbReference type="Pfam" id="PF00171">
    <property type="entry name" value="Aldedh"/>
    <property type="match status" value="1"/>
</dbReference>
<evidence type="ECO:0000313" key="4">
    <source>
        <dbReference type="EMBL" id="MDO6575203.1"/>
    </source>
</evidence>
<evidence type="ECO:0000259" key="3">
    <source>
        <dbReference type="Pfam" id="PF00171"/>
    </source>
</evidence>
<dbReference type="GO" id="GO:0008911">
    <property type="term" value="F:lactaldehyde dehydrogenase (NAD+) activity"/>
    <property type="evidence" value="ECO:0007669"/>
    <property type="project" value="TreeGrafter"/>
</dbReference>
<dbReference type="InterPro" id="IPR016162">
    <property type="entry name" value="Ald_DH_N"/>
</dbReference>
<dbReference type="RefSeq" id="WP_303522177.1">
    <property type="nucleotide sequence ID" value="NZ_JAUOQO010000342.1"/>
</dbReference>
<reference evidence="4" key="1">
    <citation type="submission" date="2023-07" db="EMBL/GenBank/DDBJ databases">
        <title>Genome content predicts the carbon catabolic preferences of heterotrophic bacteria.</title>
        <authorList>
            <person name="Gralka M."/>
        </authorList>
    </citation>
    <scope>NUCLEOTIDE SEQUENCE</scope>
    <source>
        <strain evidence="4">E2R20</strain>
    </source>
</reference>
<name>A0AAW7YVS9_9STAP</name>
<dbReference type="InterPro" id="IPR051020">
    <property type="entry name" value="ALDH-related_metabolic_enz"/>
</dbReference>
<gene>
    <name evidence="4" type="ORF">Q4528_13895</name>
</gene>
<accession>A0AAW7YVS9</accession>
<dbReference type="PANTHER" id="PTHR42991:SF1">
    <property type="entry name" value="ALDEHYDE DEHYDROGENASE"/>
    <property type="match status" value="1"/>
</dbReference>
<dbReference type="PANTHER" id="PTHR42991">
    <property type="entry name" value="ALDEHYDE DEHYDROGENASE"/>
    <property type="match status" value="1"/>
</dbReference>
<dbReference type="Gene3D" id="3.40.605.10">
    <property type="entry name" value="Aldehyde Dehydrogenase, Chain A, domain 1"/>
    <property type="match status" value="1"/>
</dbReference>
<dbReference type="EMBL" id="JAUOQO010000342">
    <property type="protein sequence ID" value="MDO6575203.1"/>
    <property type="molecule type" value="Genomic_DNA"/>
</dbReference>
<dbReference type="AlphaFoldDB" id="A0AAW7YVS9"/>